<protein>
    <submittedName>
        <fullName evidence="3">Uncharacterized protein</fullName>
    </submittedName>
</protein>
<dbReference type="HOGENOM" id="CLU_630740_0_0_1"/>
<dbReference type="PROSITE" id="PS50005">
    <property type="entry name" value="TPR"/>
    <property type="match status" value="1"/>
</dbReference>
<dbReference type="SUPFAM" id="SSF48452">
    <property type="entry name" value="TPR-like"/>
    <property type="match status" value="1"/>
</dbReference>
<dbReference type="Pfam" id="PF13414">
    <property type="entry name" value="TPR_11"/>
    <property type="match status" value="1"/>
</dbReference>
<dbReference type="SMART" id="SM00028">
    <property type="entry name" value="TPR"/>
    <property type="match status" value="2"/>
</dbReference>
<accession>D8RL88</accession>
<keyword evidence="1" id="KW-0802">TPR repeat</keyword>
<organism evidence="4">
    <name type="scientific">Selaginella moellendorffii</name>
    <name type="common">Spikemoss</name>
    <dbReference type="NCBI Taxonomy" id="88036"/>
    <lineage>
        <taxon>Eukaryota</taxon>
        <taxon>Viridiplantae</taxon>
        <taxon>Streptophyta</taxon>
        <taxon>Embryophyta</taxon>
        <taxon>Tracheophyta</taxon>
        <taxon>Lycopodiopsida</taxon>
        <taxon>Selaginellales</taxon>
        <taxon>Selaginellaceae</taxon>
        <taxon>Selaginella</taxon>
    </lineage>
</organism>
<dbReference type="PANTHER" id="PTHR44998">
    <property type="match status" value="1"/>
</dbReference>
<dbReference type="AlphaFoldDB" id="D8RL88"/>
<dbReference type="SUPFAM" id="SSF49899">
    <property type="entry name" value="Concanavalin A-like lectins/glucanases"/>
    <property type="match status" value="1"/>
</dbReference>
<proteinExistence type="predicted"/>
<gene>
    <name evidence="3" type="ORF">SELMODRAFT_412712</name>
</gene>
<dbReference type="Gene3D" id="2.60.120.200">
    <property type="match status" value="1"/>
</dbReference>
<keyword evidence="2" id="KW-0732">Signal</keyword>
<feature type="repeat" description="TPR" evidence="1">
    <location>
        <begin position="32"/>
        <end position="65"/>
    </location>
</feature>
<feature type="signal peptide" evidence="2">
    <location>
        <begin position="1"/>
        <end position="16"/>
    </location>
</feature>
<evidence type="ECO:0000313" key="3">
    <source>
        <dbReference type="EMBL" id="EFJ26872.1"/>
    </source>
</evidence>
<evidence type="ECO:0000256" key="2">
    <source>
        <dbReference type="SAM" id="SignalP"/>
    </source>
</evidence>
<dbReference type="SUPFAM" id="SSF82199">
    <property type="entry name" value="SET domain"/>
    <property type="match status" value="1"/>
</dbReference>
<evidence type="ECO:0000256" key="1">
    <source>
        <dbReference type="PROSITE-ProRule" id="PRU00339"/>
    </source>
</evidence>
<dbReference type="Proteomes" id="UP000001514">
    <property type="component" value="Unassembled WGS sequence"/>
</dbReference>
<dbReference type="EMBL" id="GL377583">
    <property type="protein sequence ID" value="EFJ26872.1"/>
    <property type="molecule type" value="Genomic_DNA"/>
</dbReference>
<evidence type="ECO:0000313" key="4">
    <source>
        <dbReference type="Proteomes" id="UP000001514"/>
    </source>
</evidence>
<feature type="chain" id="PRO_5003121906" evidence="2">
    <location>
        <begin position="17"/>
        <end position="435"/>
    </location>
</feature>
<dbReference type="InParanoid" id="D8RL88"/>
<sequence>MNFFAWVILTAGRTSACHWLPLNGFRIQPTFAIAWSNLAGLLMEAGDYERALAYYQEAIRLKPNFADAHLNLGNALKNLGKAQESYLRAIQLRPDYAVAYGTRYFPSFLNASWSSLSVESDSGEGCSCKNDCSDTCDCVQKTLASFRTFGKSCSMCSNVDHGAAAHRSAATRALKGGYRKNLRFSRALKKNLRFSGLRAKARRRSHSQRQFRMQICGEVLEDKGSPSTYKFAIGPELVIDAEKYGNVARLRHITMFAAKDIAAGEELTFDYSGATVVDASNSISLTSDEDVAICKSLFARWKLNEKIGYLVADSSGNKATGLVKQAGSQLAHTTDGIVFDGATYIFMGTTPSVSGQTDFAVHAWVKVPPRIKQELCVIQQLSDQIYGEWWLWILNGNLWFTVYNGEYQFSIKGTVPVIDGTHHVAAVRNGWVYLR</sequence>
<dbReference type="InterPro" id="IPR011990">
    <property type="entry name" value="TPR-like_helical_dom_sf"/>
</dbReference>
<name>D8RL88_SELML</name>
<dbReference type="eggNOG" id="KOG4626">
    <property type="taxonomic scope" value="Eukaryota"/>
</dbReference>
<dbReference type="Gene3D" id="2.170.270.10">
    <property type="entry name" value="SET domain"/>
    <property type="match status" value="1"/>
</dbReference>
<dbReference type="InterPro" id="IPR019734">
    <property type="entry name" value="TPR_rpt"/>
</dbReference>
<dbReference type="PROSITE" id="PS50293">
    <property type="entry name" value="TPR_REGION"/>
    <property type="match status" value="1"/>
</dbReference>
<dbReference type="InterPro" id="IPR013320">
    <property type="entry name" value="ConA-like_dom_sf"/>
</dbReference>
<dbReference type="KEGG" id="smo:SELMODRAFT_412712"/>
<reference evidence="3 4" key="1">
    <citation type="journal article" date="2011" name="Science">
        <title>The Selaginella genome identifies genetic changes associated with the evolution of vascular plants.</title>
        <authorList>
            <person name="Banks J.A."/>
            <person name="Nishiyama T."/>
            <person name="Hasebe M."/>
            <person name="Bowman J.L."/>
            <person name="Gribskov M."/>
            <person name="dePamphilis C."/>
            <person name="Albert V.A."/>
            <person name="Aono N."/>
            <person name="Aoyama T."/>
            <person name="Ambrose B.A."/>
            <person name="Ashton N.W."/>
            <person name="Axtell M.J."/>
            <person name="Barker E."/>
            <person name="Barker M.S."/>
            <person name="Bennetzen J.L."/>
            <person name="Bonawitz N.D."/>
            <person name="Chapple C."/>
            <person name="Cheng C."/>
            <person name="Correa L.G."/>
            <person name="Dacre M."/>
            <person name="DeBarry J."/>
            <person name="Dreyer I."/>
            <person name="Elias M."/>
            <person name="Engstrom E.M."/>
            <person name="Estelle M."/>
            <person name="Feng L."/>
            <person name="Finet C."/>
            <person name="Floyd S.K."/>
            <person name="Frommer W.B."/>
            <person name="Fujita T."/>
            <person name="Gramzow L."/>
            <person name="Gutensohn M."/>
            <person name="Harholt J."/>
            <person name="Hattori M."/>
            <person name="Heyl A."/>
            <person name="Hirai T."/>
            <person name="Hiwatashi Y."/>
            <person name="Ishikawa M."/>
            <person name="Iwata M."/>
            <person name="Karol K.G."/>
            <person name="Koehler B."/>
            <person name="Kolukisaoglu U."/>
            <person name="Kubo M."/>
            <person name="Kurata T."/>
            <person name="Lalonde S."/>
            <person name="Li K."/>
            <person name="Li Y."/>
            <person name="Litt A."/>
            <person name="Lyons E."/>
            <person name="Manning G."/>
            <person name="Maruyama T."/>
            <person name="Michael T.P."/>
            <person name="Mikami K."/>
            <person name="Miyazaki S."/>
            <person name="Morinaga S."/>
            <person name="Murata T."/>
            <person name="Mueller-Roeber B."/>
            <person name="Nelson D.R."/>
            <person name="Obara M."/>
            <person name="Oguri Y."/>
            <person name="Olmstead R.G."/>
            <person name="Onodera N."/>
            <person name="Petersen B.L."/>
            <person name="Pils B."/>
            <person name="Prigge M."/>
            <person name="Rensing S.A."/>
            <person name="Riano-Pachon D.M."/>
            <person name="Roberts A.W."/>
            <person name="Sato Y."/>
            <person name="Scheller H.V."/>
            <person name="Schulz B."/>
            <person name="Schulz C."/>
            <person name="Shakirov E.V."/>
            <person name="Shibagaki N."/>
            <person name="Shinohara N."/>
            <person name="Shippen D.E."/>
            <person name="Soerensen I."/>
            <person name="Sotooka R."/>
            <person name="Sugimoto N."/>
            <person name="Sugita M."/>
            <person name="Sumikawa N."/>
            <person name="Tanurdzic M."/>
            <person name="Theissen G."/>
            <person name="Ulvskov P."/>
            <person name="Wakazuki S."/>
            <person name="Weng J.K."/>
            <person name="Willats W.W."/>
            <person name="Wipf D."/>
            <person name="Wolf P.G."/>
            <person name="Yang L."/>
            <person name="Zimmer A.D."/>
            <person name="Zhu Q."/>
            <person name="Mitros T."/>
            <person name="Hellsten U."/>
            <person name="Loque D."/>
            <person name="Otillar R."/>
            <person name="Salamov A."/>
            <person name="Schmutz J."/>
            <person name="Shapiro H."/>
            <person name="Lindquist E."/>
            <person name="Lucas S."/>
            <person name="Rokhsar D."/>
            <person name="Grigoriev I.V."/>
        </authorList>
    </citation>
    <scope>NUCLEOTIDE SEQUENCE [LARGE SCALE GENOMIC DNA]</scope>
</reference>
<dbReference type="Gramene" id="EFJ26872">
    <property type="protein sequence ID" value="EFJ26872"/>
    <property type="gene ID" value="SELMODRAFT_412712"/>
</dbReference>
<dbReference type="Gene3D" id="1.25.40.10">
    <property type="entry name" value="Tetratricopeptide repeat domain"/>
    <property type="match status" value="1"/>
</dbReference>
<dbReference type="STRING" id="88036.D8RL88"/>
<dbReference type="InterPro" id="IPR046341">
    <property type="entry name" value="SET_dom_sf"/>
</dbReference>
<keyword evidence="4" id="KW-1185">Reference proteome</keyword>
<dbReference type="PANTHER" id="PTHR44998:SF1">
    <property type="entry name" value="UDP-N-ACETYLGLUCOSAMINE--PEPTIDE N-ACETYLGLUCOSAMINYLTRANSFERASE 110 KDA SUBUNIT"/>
    <property type="match status" value="1"/>
</dbReference>